<comment type="caution">
    <text evidence="5">The sequence shown here is derived from an EMBL/GenBank/DDBJ whole genome shotgun (WGS) entry which is preliminary data.</text>
</comment>
<dbReference type="Pfam" id="PF13181">
    <property type="entry name" value="TPR_8"/>
    <property type="match status" value="1"/>
</dbReference>
<dbReference type="AlphaFoldDB" id="A0A328ANI2"/>
<keyword evidence="4" id="KW-0732">Signal</keyword>
<dbReference type="InterPro" id="IPR011990">
    <property type="entry name" value="TPR-like_helical_dom_sf"/>
</dbReference>
<feature type="chain" id="PRO_5016437382" evidence="4">
    <location>
        <begin position="23"/>
        <end position="295"/>
    </location>
</feature>
<accession>A0A328ANI2</accession>
<evidence type="ECO:0000313" key="5">
    <source>
        <dbReference type="EMBL" id="RAK56137.1"/>
    </source>
</evidence>
<dbReference type="Proteomes" id="UP000249254">
    <property type="component" value="Unassembled WGS sequence"/>
</dbReference>
<proteinExistence type="predicted"/>
<keyword evidence="6" id="KW-1185">Reference proteome</keyword>
<protein>
    <submittedName>
        <fullName evidence="5">Uncharacterized protein</fullName>
    </submittedName>
</protein>
<dbReference type="SUPFAM" id="SSF48452">
    <property type="entry name" value="TPR-like"/>
    <property type="match status" value="1"/>
</dbReference>
<gene>
    <name evidence="5" type="ORF">DJ017_17265</name>
</gene>
<evidence type="ECO:0000256" key="4">
    <source>
        <dbReference type="SAM" id="SignalP"/>
    </source>
</evidence>
<feature type="repeat" description="TPR" evidence="3">
    <location>
        <begin position="139"/>
        <end position="172"/>
    </location>
</feature>
<name>A0A328ANI2_9CAUL</name>
<dbReference type="PANTHER" id="PTHR44227:SF3">
    <property type="entry name" value="PROTEIN O-MANNOSYL-TRANSFERASE TMTC4"/>
    <property type="match status" value="1"/>
</dbReference>
<evidence type="ECO:0000256" key="1">
    <source>
        <dbReference type="ARBA" id="ARBA00022737"/>
    </source>
</evidence>
<dbReference type="Gene3D" id="1.25.40.10">
    <property type="entry name" value="Tetratricopeptide repeat domain"/>
    <property type="match status" value="1"/>
</dbReference>
<dbReference type="InterPro" id="IPR052346">
    <property type="entry name" value="O-mannosyl-transferase_TMTC"/>
</dbReference>
<evidence type="ECO:0000256" key="2">
    <source>
        <dbReference type="ARBA" id="ARBA00022803"/>
    </source>
</evidence>
<dbReference type="EMBL" id="QFYQ01000001">
    <property type="protein sequence ID" value="RAK56137.1"/>
    <property type="molecule type" value="Genomic_DNA"/>
</dbReference>
<evidence type="ECO:0000256" key="3">
    <source>
        <dbReference type="PROSITE-ProRule" id="PRU00339"/>
    </source>
</evidence>
<dbReference type="InterPro" id="IPR019734">
    <property type="entry name" value="TPR_rpt"/>
</dbReference>
<reference evidence="6" key="1">
    <citation type="submission" date="2018-05" db="EMBL/GenBank/DDBJ databases">
        <authorList>
            <person name="Li X."/>
        </authorList>
    </citation>
    <scope>NUCLEOTIDE SEQUENCE [LARGE SCALE GENOMIC DNA]</scope>
    <source>
        <strain evidence="6">LX32</strain>
    </source>
</reference>
<evidence type="ECO:0000313" key="6">
    <source>
        <dbReference type="Proteomes" id="UP000249254"/>
    </source>
</evidence>
<dbReference type="PANTHER" id="PTHR44227">
    <property type="match status" value="1"/>
</dbReference>
<dbReference type="Pfam" id="PF13432">
    <property type="entry name" value="TPR_16"/>
    <property type="match status" value="1"/>
</dbReference>
<feature type="signal peptide" evidence="4">
    <location>
        <begin position="1"/>
        <end position="22"/>
    </location>
</feature>
<keyword evidence="1" id="KW-0677">Repeat</keyword>
<dbReference type="PROSITE" id="PS50005">
    <property type="entry name" value="TPR"/>
    <property type="match status" value="2"/>
</dbReference>
<dbReference type="SMART" id="SM00028">
    <property type="entry name" value="TPR"/>
    <property type="match status" value="4"/>
</dbReference>
<keyword evidence="2 3" id="KW-0802">TPR repeat</keyword>
<sequence length="295" mass="30960">MHGLAALVIFAATCAPMTPAHAASFWKRSAPAAAPAPEQDLEPIERALEEGRLVDAGQLIDQQALAGGATPRLKLMVGELGLARGEYAAAIDAFRSAAGEADLGAKARQGQALALAHMGRVDEALPLLKKVVAEQPSAWRAWSALGAMYDRSSAWADAEAAYQHAIEAAPGAAAPYNNRGYSYLLQGRLDAAASDFVAALQRKPDLAEARANLRLTLALRGDYDRATDGVGAADRAALLNNAGLAAGARGDFGKAEALLQQAMATKGEFYPRASENLTLVRELQSRVKVATHDAH</sequence>
<organism evidence="5 6">
    <name type="scientific">Phenylobacterium soli</name>
    <dbReference type="NCBI Taxonomy" id="2170551"/>
    <lineage>
        <taxon>Bacteria</taxon>
        <taxon>Pseudomonadati</taxon>
        <taxon>Pseudomonadota</taxon>
        <taxon>Alphaproteobacteria</taxon>
        <taxon>Caulobacterales</taxon>
        <taxon>Caulobacteraceae</taxon>
        <taxon>Phenylobacterium</taxon>
    </lineage>
</organism>
<feature type="repeat" description="TPR" evidence="3">
    <location>
        <begin position="173"/>
        <end position="206"/>
    </location>
</feature>